<keyword evidence="2" id="KW-0378">Hydrolase</keyword>
<name>A0A3S0HRV2_9GAMM</name>
<dbReference type="PANTHER" id="PTHR42988">
    <property type="entry name" value="PHOSPHOHYDROLASE"/>
    <property type="match status" value="1"/>
</dbReference>
<evidence type="ECO:0000313" key="6">
    <source>
        <dbReference type="EMBL" id="RTR00762.1"/>
    </source>
</evidence>
<accession>A0A3S0HRV2</accession>
<evidence type="ECO:0000259" key="5">
    <source>
        <dbReference type="Pfam" id="PF00149"/>
    </source>
</evidence>
<evidence type="ECO:0000256" key="3">
    <source>
        <dbReference type="ARBA" id="ARBA00023004"/>
    </source>
</evidence>
<keyword evidence="3" id="KW-0408">Iron</keyword>
<keyword evidence="7" id="KW-1185">Reference proteome</keyword>
<dbReference type="GO" id="GO:0046872">
    <property type="term" value="F:metal ion binding"/>
    <property type="evidence" value="ECO:0007669"/>
    <property type="project" value="UniProtKB-KW"/>
</dbReference>
<dbReference type="InterPro" id="IPR050884">
    <property type="entry name" value="CNP_phosphodiesterase-III"/>
</dbReference>
<feature type="domain" description="Calcineurin-like phosphoesterase" evidence="5">
    <location>
        <begin position="1"/>
        <end position="183"/>
    </location>
</feature>
<sequence length="241" mass="25967">MRLIQVTDCHLHADPQAPCRTGIPHRQLERVVAAVARLRPDAVLVTGDVSEDRTAASYALAEQVLGRLDCPWFWLPGNHDDPGLMAECRPFQASLDLDGWRVLLLDTQVVGEEAGEVGEARLAALADRLAGGDRPTLLAMHHPPLAVGSAWLDELGLVDAAAFWDCLAGHDHVQAVLCGHIHQAFVGRGPDGVPVYGCPATSDQFLAGAETFTVDEASRPGFRVLDLHGGELATWVERVEL</sequence>
<protein>
    <submittedName>
        <fullName evidence="6">Phosphodiesterase</fullName>
    </submittedName>
</protein>
<evidence type="ECO:0000256" key="1">
    <source>
        <dbReference type="ARBA" id="ARBA00022723"/>
    </source>
</evidence>
<dbReference type="InterPro" id="IPR004843">
    <property type="entry name" value="Calcineurin-like_PHP"/>
</dbReference>
<dbReference type="Pfam" id="PF00149">
    <property type="entry name" value="Metallophos"/>
    <property type="match status" value="1"/>
</dbReference>
<evidence type="ECO:0000256" key="2">
    <source>
        <dbReference type="ARBA" id="ARBA00022801"/>
    </source>
</evidence>
<evidence type="ECO:0000313" key="7">
    <source>
        <dbReference type="Proteomes" id="UP000267400"/>
    </source>
</evidence>
<dbReference type="InterPro" id="IPR029052">
    <property type="entry name" value="Metallo-depent_PP-like"/>
</dbReference>
<evidence type="ECO:0000256" key="4">
    <source>
        <dbReference type="ARBA" id="ARBA00025742"/>
    </source>
</evidence>
<reference evidence="6 7" key="1">
    <citation type="submission" date="2018-12" db="EMBL/GenBank/DDBJ databases">
        <authorList>
            <person name="Yu L."/>
        </authorList>
    </citation>
    <scope>NUCLEOTIDE SEQUENCE [LARGE SCALE GENOMIC DNA]</scope>
    <source>
        <strain evidence="6 7">11S</strain>
    </source>
</reference>
<dbReference type="Gene3D" id="3.60.21.10">
    <property type="match status" value="1"/>
</dbReference>
<keyword evidence="1" id="KW-0479">Metal-binding</keyword>
<dbReference type="AlphaFoldDB" id="A0A3S0HRV2"/>
<dbReference type="RefSeq" id="WP_126485561.1">
    <property type="nucleotide sequence ID" value="NZ_RXNS01000015.1"/>
</dbReference>
<dbReference type="SUPFAM" id="SSF56300">
    <property type="entry name" value="Metallo-dependent phosphatases"/>
    <property type="match status" value="1"/>
</dbReference>
<organism evidence="6 7">
    <name type="scientific">Halomonas nitroreducens</name>
    <dbReference type="NCBI Taxonomy" id="447425"/>
    <lineage>
        <taxon>Bacteria</taxon>
        <taxon>Pseudomonadati</taxon>
        <taxon>Pseudomonadota</taxon>
        <taxon>Gammaproteobacteria</taxon>
        <taxon>Oceanospirillales</taxon>
        <taxon>Halomonadaceae</taxon>
        <taxon>Halomonas</taxon>
    </lineage>
</organism>
<comment type="caution">
    <text evidence="6">The sequence shown here is derived from an EMBL/GenBank/DDBJ whole genome shotgun (WGS) entry which is preliminary data.</text>
</comment>
<dbReference type="EMBL" id="RXNS01000015">
    <property type="protein sequence ID" value="RTR00762.1"/>
    <property type="molecule type" value="Genomic_DNA"/>
</dbReference>
<dbReference type="Proteomes" id="UP000267400">
    <property type="component" value="Unassembled WGS sequence"/>
</dbReference>
<comment type="similarity">
    <text evidence="4">Belongs to the cyclic nucleotide phosphodiesterase class-III family.</text>
</comment>
<dbReference type="OrthoDB" id="9784378at2"/>
<proteinExistence type="inferred from homology"/>
<dbReference type="GO" id="GO:0016787">
    <property type="term" value="F:hydrolase activity"/>
    <property type="evidence" value="ECO:0007669"/>
    <property type="project" value="UniProtKB-KW"/>
</dbReference>
<dbReference type="PANTHER" id="PTHR42988:SF2">
    <property type="entry name" value="CYCLIC NUCLEOTIDE PHOSPHODIESTERASE CBUA0032-RELATED"/>
    <property type="match status" value="1"/>
</dbReference>
<gene>
    <name evidence="6" type="ORF">EKG36_15100</name>
</gene>